<dbReference type="InterPro" id="IPR013221">
    <property type="entry name" value="Mur_ligase_cen"/>
</dbReference>
<dbReference type="SUPFAM" id="SSF51984">
    <property type="entry name" value="MurCD N-terminal domain"/>
    <property type="match status" value="1"/>
</dbReference>
<keyword evidence="7" id="KW-0131">Cell cycle</keyword>
<keyword evidence="4 10" id="KW-0436">Ligase</keyword>
<evidence type="ECO:0000256" key="7">
    <source>
        <dbReference type="RuleBase" id="RU003664"/>
    </source>
</evidence>
<comment type="pathway">
    <text evidence="2 7">Cell wall biogenesis; peptidoglycan biosynthesis.</text>
</comment>
<keyword evidence="5" id="KW-0547">Nucleotide-binding</keyword>
<comment type="function">
    <text evidence="7">Cell wall formation. Catalyzes the addition of glutamate to the nucleotide precursor UDP-N-acetylmuramoyl-L-alanine (UMA).</text>
</comment>
<evidence type="ECO:0000313" key="11">
    <source>
        <dbReference type="Proteomes" id="UP000177395"/>
    </source>
</evidence>
<keyword evidence="3" id="KW-0963">Cytoplasm</keyword>
<dbReference type="SUPFAM" id="SSF53623">
    <property type="entry name" value="MurD-like peptide ligases, catalytic domain"/>
    <property type="match status" value="1"/>
</dbReference>
<dbReference type="PANTHER" id="PTHR43692:SF1">
    <property type="entry name" value="UDP-N-ACETYLMURAMOYLALANINE--D-GLUTAMATE LIGASE"/>
    <property type="match status" value="1"/>
</dbReference>
<dbReference type="GO" id="GO:0009252">
    <property type="term" value="P:peptidoglycan biosynthetic process"/>
    <property type="evidence" value="ECO:0007669"/>
    <property type="project" value="UniProtKB-UniPathway"/>
</dbReference>
<dbReference type="UniPathway" id="UPA00219"/>
<dbReference type="PANTHER" id="PTHR43692">
    <property type="entry name" value="UDP-N-ACETYLMURAMOYLALANINE--D-GLUTAMATE LIGASE"/>
    <property type="match status" value="1"/>
</dbReference>
<organism evidence="10 11">
    <name type="scientific">Candidatus Kaiserbacteria bacterium RIFOXYB1_FULL_46_14</name>
    <dbReference type="NCBI Taxonomy" id="1798531"/>
    <lineage>
        <taxon>Bacteria</taxon>
        <taxon>Candidatus Kaiseribacteriota</taxon>
    </lineage>
</organism>
<dbReference type="STRING" id="1798531.A2392_03145"/>
<dbReference type="GO" id="GO:0008764">
    <property type="term" value="F:UDP-N-acetylmuramoylalanine-D-glutamate ligase activity"/>
    <property type="evidence" value="ECO:0007669"/>
    <property type="project" value="UniProtKB-EC"/>
</dbReference>
<comment type="caution">
    <text evidence="10">The sequence shown here is derived from an EMBL/GenBank/DDBJ whole genome shotgun (WGS) entry which is preliminary data.</text>
</comment>
<evidence type="ECO:0000256" key="2">
    <source>
        <dbReference type="ARBA" id="ARBA00004752"/>
    </source>
</evidence>
<comment type="subcellular location">
    <subcellularLocation>
        <location evidence="1 7">Cytoplasm</location>
    </subcellularLocation>
</comment>
<sequence length="447" mass="48087">MDWSQNFKGQKITVMGLGLLGRAVGDAAFLAECGAELIVTDLKTEDQLAESLEKLKDFSNIQFTLGEHKMEDFEDRDMILVAAGVPSDSPYLAHARAAGIRLVQSAALFAELSKIPMIGITGTRGKSTTTAMVAHIVEVVTGETIIKGGNVRGVSNLQLLKEVKADSLAVFELDSWQLQGFGWAGISPQIAVFTTFMDDHANYYKGDTGAYFADKANIFINQDDSGIFITTPEVFETAKEFARGRDITLGQEVVLVDKSIIPDDAILSIPGEHNRLNAALAVAACRSIGLSDDEIFDALASFPGLEGRLQLVANRDGVKIYNDNNSTTPQATIAGLKAVGEANDVVLIVGGSDKNIALDGLPEAIAKYCAHVVLYSGTGTDKLKQLLSEVTYEEHGTLEEAVQGAIATAQSGNVILFSPGFASFGKEFKNEYDRNDQFISLIDKYDN</sequence>
<dbReference type="InterPro" id="IPR004101">
    <property type="entry name" value="Mur_ligase_C"/>
</dbReference>
<dbReference type="NCBIfam" id="TIGR01087">
    <property type="entry name" value="murD"/>
    <property type="match status" value="1"/>
</dbReference>
<comment type="catalytic activity">
    <reaction evidence="7">
        <text>UDP-N-acetyl-alpha-D-muramoyl-L-alanine + D-glutamate + ATP = UDP-N-acetyl-alpha-D-muramoyl-L-alanyl-D-glutamate + ADP + phosphate + H(+)</text>
        <dbReference type="Rhea" id="RHEA:16429"/>
        <dbReference type="ChEBI" id="CHEBI:15378"/>
        <dbReference type="ChEBI" id="CHEBI:29986"/>
        <dbReference type="ChEBI" id="CHEBI:30616"/>
        <dbReference type="ChEBI" id="CHEBI:43474"/>
        <dbReference type="ChEBI" id="CHEBI:83898"/>
        <dbReference type="ChEBI" id="CHEBI:83900"/>
        <dbReference type="ChEBI" id="CHEBI:456216"/>
        <dbReference type="EC" id="6.3.2.9"/>
    </reaction>
</comment>
<dbReference type="AlphaFoldDB" id="A0A1F6FJE1"/>
<evidence type="ECO:0000259" key="9">
    <source>
        <dbReference type="Pfam" id="PF08245"/>
    </source>
</evidence>
<dbReference type="GO" id="GO:0005737">
    <property type="term" value="C:cytoplasm"/>
    <property type="evidence" value="ECO:0007669"/>
    <property type="project" value="UniProtKB-SubCell"/>
</dbReference>
<dbReference type="GO" id="GO:0071555">
    <property type="term" value="P:cell wall organization"/>
    <property type="evidence" value="ECO:0007669"/>
    <property type="project" value="UniProtKB-KW"/>
</dbReference>
<keyword evidence="6" id="KW-0067">ATP-binding</keyword>
<dbReference type="InterPro" id="IPR036565">
    <property type="entry name" value="Mur-like_cat_sf"/>
</dbReference>
<protein>
    <recommendedName>
        <fullName evidence="7">UDP-N-acetylmuramoylalanine--D-glutamate ligase</fullName>
        <ecNumber evidence="7">6.3.2.9</ecNumber>
    </recommendedName>
</protein>
<dbReference type="Pfam" id="PF02875">
    <property type="entry name" value="Mur_ligase_C"/>
    <property type="match status" value="1"/>
</dbReference>
<dbReference type="Gene3D" id="3.40.50.720">
    <property type="entry name" value="NAD(P)-binding Rossmann-like Domain"/>
    <property type="match status" value="1"/>
</dbReference>
<dbReference type="InterPro" id="IPR036615">
    <property type="entry name" value="Mur_ligase_C_dom_sf"/>
</dbReference>
<dbReference type="Gene3D" id="3.90.190.20">
    <property type="entry name" value="Mur ligase, C-terminal domain"/>
    <property type="match status" value="1"/>
</dbReference>
<keyword evidence="7" id="KW-0133">Cell shape</keyword>
<dbReference type="GO" id="GO:0005524">
    <property type="term" value="F:ATP binding"/>
    <property type="evidence" value="ECO:0007669"/>
    <property type="project" value="UniProtKB-KW"/>
</dbReference>
<dbReference type="InterPro" id="IPR005762">
    <property type="entry name" value="MurD"/>
</dbReference>
<reference evidence="10 11" key="1">
    <citation type="journal article" date="2016" name="Nat. Commun.">
        <title>Thousands of microbial genomes shed light on interconnected biogeochemical processes in an aquifer system.</title>
        <authorList>
            <person name="Anantharaman K."/>
            <person name="Brown C.T."/>
            <person name="Hug L.A."/>
            <person name="Sharon I."/>
            <person name="Castelle C.J."/>
            <person name="Probst A.J."/>
            <person name="Thomas B.C."/>
            <person name="Singh A."/>
            <person name="Wilkins M.J."/>
            <person name="Karaoz U."/>
            <person name="Brodie E.L."/>
            <person name="Williams K.H."/>
            <person name="Hubbard S.S."/>
            <person name="Banfield J.F."/>
        </authorList>
    </citation>
    <scope>NUCLEOTIDE SEQUENCE [LARGE SCALE GENOMIC DNA]</scope>
</reference>
<dbReference type="Pfam" id="PF21799">
    <property type="entry name" value="MurD-like_N"/>
    <property type="match status" value="1"/>
</dbReference>
<dbReference type="EC" id="6.3.2.9" evidence="7"/>
<feature type="domain" description="Mur ligase C-terminal" evidence="8">
    <location>
        <begin position="307"/>
        <end position="419"/>
    </location>
</feature>
<evidence type="ECO:0000256" key="3">
    <source>
        <dbReference type="ARBA" id="ARBA00022490"/>
    </source>
</evidence>
<feature type="domain" description="Mur ligase central" evidence="9">
    <location>
        <begin position="120"/>
        <end position="231"/>
    </location>
</feature>
<evidence type="ECO:0000256" key="6">
    <source>
        <dbReference type="ARBA" id="ARBA00022840"/>
    </source>
</evidence>
<evidence type="ECO:0000313" key="10">
    <source>
        <dbReference type="EMBL" id="OGG85970.1"/>
    </source>
</evidence>
<evidence type="ECO:0000256" key="4">
    <source>
        <dbReference type="ARBA" id="ARBA00022598"/>
    </source>
</evidence>
<name>A0A1F6FJE1_9BACT</name>
<evidence type="ECO:0000256" key="1">
    <source>
        <dbReference type="ARBA" id="ARBA00004496"/>
    </source>
</evidence>
<keyword evidence="7" id="KW-0573">Peptidoglycan synthesis</keyword>
<keyword evidence="7" id="KW-0961">Cell wall biogenesis/degradation</keyword>
<dbReference type="SUPFAM" id="SSF53244">
    <property type="entry name" value="MurD-like peptide ligases, peptide-binding domain"/>
    <property type="match status" value="1"/>
</dbReference>
<gene>
    <name evidence="10" type="ORF">A2392_03145</name>
</gene>
<evidence type="ECO:0000256" key="5">
    <source>
        <dbReference type="ARBA" id="ARBA00022741"/>
    </source>
</evidence>
<dbReference type="GO" id="GO:0008360">
    <property type="term" value="P:regulation of cell shape"/>
    <property type="evidence" value="ECO:0007669"/>
    <property type="project" value="UniProtKB-KW"/>
</dbReference>
<dbReference type="Gene3D" id="3.40.1190.10">
    <property type="entry name" value="Mur-like, catalytic domain"/>
    <property type="match status" value="1"/>
</dbReference>
<keyword evidence="7" id="KW-0132">Cell division</keyword>
<dbReference type="Pfam" id="PF08245">
    <property type="entry name" value="Mur_ligase_M"/>
    <property type="match status" value="1"/>
</dbReference>
<dbReference type="EMBL" id="MFMS01000003">
    <property type="protein sequence ID" value="OGG85970.1"/>
    <property type="molecule type" value="Genomic_DNA"/>
</dbReference>
<accession>A0A1F6FJE1</accession>
<dbReference type="Proteomes" id="UP000177395">
    <property type="component" value="Unassembled WGS sequence"/>
</dbReference>
<proteinExistence type="predicted"/>
<evidence type="ECO:0000259" key="8">
    <source>
        <dbReference type="Pfam" id="PF02875"/>
    </source>
</evidence>
<dbReference type="GO" id="GO:0051301">
    <property type="term" value="P:cell division"/>
    <property type="evidence" value="ECO:0007669"/>
    <property type="project" value="UniProtKB-KW"/>
</dbReference>